<accession>A0A401NXD0</accession>
<name>A0A401NXD0_SCYTO</name>
<protein>
    <submittedName>
        <fullName evidence="1">Uncharacterized protein</fullName>
    </submittedName>
</protein>
<dbReference type="Proteomes" id="UP000288216">
    <property type="component" value="Unassembled WGS sequence"/>
</dbReference>
<gene>
    <name evidence="1" type="ORF">scyTo_0007737</name>
</gene>
<dbReference type="EMBL" id="BFAA01002856">
    <property type="protein sequence ID" value="GCB65527.1"/>
    <property type="molecule type" value="Genomic_DNA"/>
</dbReference>
<reference evidence="1 2" key="1">
    <citation type="journal article" date="2018" name="Nat. Ecol. Evol.">
        <title>Shark genomes provide insights into elasmobranch evolution and the origin of vertebrates.</title>
        <authorList>
            <person name="Hara Y"/>
            <person name="Yamaguchi K"/>
            <person name="Onimaru K"/>
            <person name="Kadota M"/>
            <person name="Koyanagi M"/>
            <person name="Keeley SD"/>
            <person name="Tatsumi K"/>
            <person name="Tanaka K"/>
            <person name="Motone F"/>
            <person name="Kageyama Y"/>
            <person name="Nozu R"/>
            <person name="Adachi N"/>
            <person name="Nishimura O"/>
            <person name="Nakagawa R"/>
            <person name="Tanegashima C"/>
            <person name="Kiyatake I"/>
            <person name="Matsumoto R"/>
            <person name="Murakumo K"/>
            <person name="Nishida K"/>
            <person name="Terakita A"/>
            <person name="Kuratani S"/>
            <person name="Sato K"/>
            <person name="Hyodo S Kuraku.S."/>
        </authorList>
    </citation>
    <scope>NUCLEOTIDE SEQUENCE [LARGE SCALE GENOMIC DNA]</scope>
</reference>
<keyword evidence="2" id="KW-1185">Reference proteome</keyword>
<proteinExistence type="predicted"/>
<comment type="caution">
    <text evidence="1">The sequence shown here is derived from an EMBL/GenBank/DDBJ whole genome shotgun (WGS) entry which is preliminary data.</text>
</comment>
<dbReference type="AlphaFoldDB" id="A0A401NXD0"/>
<evidence type="ECO:0000313" key="2">
    <source>
        <dbReference type="Proteomes" id="UP000288216"/>
    </source>
</evidence>
<sequence length="94" mass="10328">MKIHRHAKFARCLQAMGALSCGSRGEGCAARVPPPSWARSRCGGRERAPFPPSPGPSLFPCLTRLSPSALSRREQELRHLLHKGIKTLEDQLLS</sequence>
<organism evidence="1 2">
    <name type="scientific">Scyliorhinus torazame</name>
    <name type="common">Cloudy catshark</name>
    <name type="synonym">Catulus torazame</name>
    <dbReference type="NCBI Taxonomy" id="75743"/>
    <lineage>
        <taxon>Eukaryota</taxon>
        <taxon>Metazoa</taxon>
        <taxon>Chordata</taxon>
        <taxon>Craniata</taxon>
        <taxon>Vertebrata</taxon>
        <taxon>Chondrichthyes</taxon>
        <taxon>Elasmobranchii</taxon>
        <taxon>Galeomorphii</taxon>
        <taxon>Galeoidea</taxon>
        <taxon>Carcharhiniformes</taxon>
        <taxon>Scyliorhinidae</taxon>
        <taxon>Scyliorhinus</taxon>
    </lineage>
</organism>
<evidence type="ECO:0000313" key="1">
    <source>
        <dbReference type="EMBL" id="GCB65527.1"/>
    </source>
</evidence>